<dbReference type="Pfam" id="PF00082">
    <property type="entry name" value="Peptidase_S8"/>
    <property type="match status" value="1"/>
</dbReference>
<dbReference type="SUPFAM" id="SSF63446">
    <property type="entry name" value="Type I dockerin domain"/>
    <property type="match status" value="1"/>
</dbReference>
<dbReference type="PRINTS" id="PR00723">
    <property type="entry name" value="SUBTILISIN"/>
</dbReference>
<evidence type="ECO:0000256" key="3">
    <source>
        <dbReference type="ARBA" id="ARBA00022525"/>
    </source>
</evidence>
<keyword evidence="5" id="KW-0732">Signal</keyword>
<evidence type="ECO:0000259" key="11">
    <source>
        <dbReference type="PROSITE" id="PS51766"/>
    </source>
</evidence>
<sequence>TALPFLGVKASNGEKVRVIIQFERPSYAEYLKSHRAFPMSTFTKETYINNLRKEHENILSSIATEGIYIKKRWDYFLAYNGVGAEVSKDQIENLKRVPGVKNVFIAKTFKPATDLFVPLLGATEVWEMSDGNGLPVTGKGMKIGIIDTGIDYNHPDLGGPGFPNDKVVGGYDFADDDDDPMDPPEQGHGTAVAGIAAGNGKVKGMAPDALLYAYKVFSNQGGASEDDIIAAVEQALKDGCTAVNLSLGSTGGKSEGTPELDTMNNAVDLGLIVVAAAGNEGIRSKELRWPISAPSSAKKAISVAASDEGGGSVNILSPGGFEDRFIPFTYGDGVPEFEEGKEYELVECGYGREKDFEGKDLTGKLALIKRGPLYPERALLFETKYFNALAHGAEGIVVYNCAPGPLITMALGLENHPGVELKPAVFIMEEDGKLLKSLLEAGVKTFSINGKGLKVSFSRKYRPDHLIADFSSQGPTPDGVFKPEISAPGTNTFTTAPEGKYTYGFGGTSGATPFTTGATVLIKQLHPDWTPEDIKTALMNNAFILENPNNKLPFSWTDQGAGRVDVYAAATTPLLIKPFDLFLKPGKALLSSKDEEITFEVKNVSDKDVTFTVSSEVLSMSEGITFSYMEEEKTFTVKPGETATVPFTYNIEDKLPDNYYEGAVYFKTENRTLHVPVVIQKGLPKPPKKVLEDVSINPRKFSPNGDGVDDTMTFHFKLSLGEKGLFHEEAYRSRVTGVIIDILDEKGKTVLKSIYHKVLMTGEYEFVWDGRDIDGNFFLDNGRYQYKIYSVTIQSGDQLKLVEEGAKTGYFTVEGVAFPAAKLTGRDSIPKNTEFTIDVLAKAAVDLKKVLAELDFDPEYLEVVEVTPGDFLSQGEVNVTVTPEIDKENGKLKVAVERNAEEGVSGEGVVFRVRFKALKDGGVKISLTRFTGYDSENRPMNFLLSEKLIKITLLMGDINEDGKVDSSDLIIFGQAFGSEEGDPNWNEKCDLNGDGKVDTEDLLLLAQNFGNVAP</sequence>
<evidence type="ECO:0000256" key="6">
    <source>
        <dbReference type="ARBA" id="ARBA00022801"/>
    </source>
</evidence>
<dbReference type="EMBL" id="DRBC01000373">
    <property type="protein sequence ID" value="HDN85324.1"/>
    <property type="molecule type" value="Genomic_DNA"/>
</dbReference>
<keyword evidence="4 9" id="KW-0645">Protease</keyword>
<comment type="similarity">
    <text evidence="1 9 10">Belongs to the peptidase S8 family.</text>
</comment>
<dbReference type="InterPro" id="IPR002102">
    <property type="entry name" value="Cohesin_dom"/>
</dbReference>
<dbReference type="GO" id="GO:0004252">
    <property type="term" value="F:serine-type endopeptidase activity"/>
    <property type="evidence" value="ECO:0007669"/>
    <property type="project" value="UniProtKB-UniRule"/>
</dbReference>
<keyword evidence="7 9" id="KW-0720">Serine protease</keyword>
<dbReference type="InterPro" id="IPR002105">
    <property type="entry name" value="Dockerin_1_rpt"/>
</dbReference>
<feature type="active site" description="Charge relay system" evidence="8 9">
    <location>
        <position position="188"/>
    </location>
</feature>
<dbReference type="AlphaFoldDB" id="A0A7V0N0B7"/>
<dbReference type="InterPro" id="IPR015500">
    <property type="entry name" value="Peptidase_S8_subtilisin-rel"/>
</dbReference>
<dbReference type="CDD" id="cd02133">
    <property type="entry name" value="PA_C5a_like"/>
    <property type="match status" value="1"/>
</dbReference>
<dbReference type="InterPro" id="IPR036439">
    <property type="entry name" value="Dockerin_dom_sf"/>
</dbReference>
<evidence type="ECO:0000256" key="5">
    <source>
        <dbReference type="ARBA" id="ARBA00022729"/>
    </source>
</evidence>
<dbReference type="InterPro" id="IPR018247">
    <property type="entry name" value="EF_Hand_1_Ca_BS"/>
</dbReference>
<dbReference type="PANTHER" id="PTHR43806:SF11">
    <property type="entry name" value="CEREVISIN-RELATED"/>
    <property type="match status" value="1"/>
</dbReference>
<evidence type="ECO:0000256" key="4">
    <source>
        <dbReference type="ARBA" id="ARBA00022670"/>
    </source>
</evidence>
<dbReference type="CDD" id="cd14254">
    <property type="entry name" value="Dockerin_II"/>
    <property type="match status" value="1"/>
</dbReference>
<dbReference type="InterPro" id="IPR022398">
    <property type="entry name" value="Peptidase_S8_His-AS"/>
</dbReference>
<dbReference type="Pfam" id="PF13860">
    <property type="entry name" value="FlgD_ig"/>
    <property type="match status" value="1"/>
</dbReference>
<dbReference type="Gene3D" id="2.60.40.4070">
    <property type="match status" value="1"/>
</dbReference>
<evidence type="ECO:0000313" key="12">
    <source>
        <dbReference type="EMBL" id="HDN85324.1"/>
    </source>
</evidence>
<dbReference type="InterPro" id="IPR036852">
    <property type="entry name" value="Peptidase_S8/S53_dom_sf"/>
</dbReference>
<dbReference type="InterPro" id="IPR034213">
    <property type="entry name" value="S8_Vpr-like"/>
</dbReference>
<dbReference type="InterPro" id="IPR023827">
    <property type="entry name" value="Peptidase_S8_Asp-AS"/>
</dbReference>
<dbReference type="PROSITE" id="PS51766">
    <property type="entry name" value="DOCKERIN"/>
    <property type="match status" value="1"/>
</dbReference>
<evidence type="ECO:0000256" key="7">
    <source>
        <dbReference type="ARBA" id="ARBA00022825"/>
    </source>
</evidence>
<dbReference type="SUPFAM" id="SSF49384">
    <property type="entry name" value="Carbohydrate-binding domain"/>
    <property type="match status" value="1"/>
</dbReference>
<dbReference type="Proteomes" id="UP000885660">
    <property type="component" value="Unassembled WGS sequence"/>
</dbReference>
<dbReference type="Gene3D" id="2.60.40.1710">
    <property type="entry name" value="Subtilisin-like superfamily"/>
    <property type="match status" value="1"/>
</dbReference>
<name>A0A7V0N0B7_UNCAE</name>
<dbReference type="Pfam" id="PF00963">
    <property type="entry name" value="Cohesin"/>
    <property type="match status" value="1"/>
</dbReference>
<proteinExistence type="inferred from homology"/>
<dbReference type="CDD" id="cd08547">
    <property type="entry name" value="Type_II_cohesin"/>
    <property type="match status" value="1"/>
</dbReference>
<dbReference type="Gene3D" id="2.60.40.680">
    <property type="match status" value="1"/>
</dbReference>
<accession>A0A7V0N0B7</accession>
<keyword evidence="2" id="KW-0134">Cell wall</keyword>
<gene>
    <name evidence="12" type="ORF">ENG47_06195</name>
</gene>
<dbReference type="PROSITE" id="PS51892">
    <property type="entry name" value="SUBTILASE"/>
    <property type="match status" value="1"/>
</dbReference>
<dbReference type="InterPro" id="IPR023828">
    <property type="entry name" value="Peptidase_S8_Ser-AS"/>
</dbReference>
<dbReference type="PROSITE" id="PS00137">
    <property type="entry name" value="SUBTILASE_HIS"/>
    <property type="match status" value="1"/>
</dbReference>
<evidence type="ECO:0000256" key="2">
    <source>
        <dbReference type="ARBA" id="ARBA00022512"/>
    </source>
</evidence>
<dbReference type="InterPro" id="IPR025965">
    <property type="entry name" value="FlgD/Vpr_Ig-like"/>
</dbReference>
<feature type="active site" description="Charge relay system" evidence="8 9">
    <location>
        <position position="147"/>
    </location>
</feature>
<dbReference type="Gene3D" id="1.10.1330.10">
    <property type="entry name" value="Dockerin domain"/>
    <property type="match status" value="1"/>
</dbReference>
<dbReference type="GO" id="GO:0006508">
    <property type="term" value="P:proteolysis"/>
    <property type="evidence" value="ECO:0007669"/>
    <property type="project" value="UniProtKB-KW"/>
</dbReference>
<dbReference type="InterPro" id="IPR016134">
    <property type="entry name" value="Dockerin_dom"/>
</dbReference>
<dbReference type="Gene3D" id="3.50.30.30">
    <property type="match status" value="1"/>
</dbReference>
<evidence type="ECO:0000256" key="9">
    <source>
        <dbReference type="PROSITE-ProRule" id="PRU01240"/>
    </source>
</evidence>
<dbReference type="GO" id="GO:0000272">
    <property type="term" value="P:polysaccharide catabolic process"/>
    <property type="evidence" value="ECO:0007669"/>
    <property type="project" value="InterPro"/>
</dbReference>
<dbReference type="GO" id="GO:0030246">
    <property type="term" value="F:carbohydrate binding"/>
    <property type="evidence" value="ECO:0007669"/>
    <property type="project" value="InterPro"/>
</dbReference>
<dbReference type="SUPFAM" id="SSF52743">
    <property type="entry name" value="Subtilisin-like"/>
    <property type="match status" value="1"/>
</dbReference>
<evidence type="ECO:0000256" key="8">
    <source>
        <dbReference type="PIRSR" id="PIRSR615500-1"/>
    </source>
</evidence>
<dbReference type="Gene3D" id="3.40.50.200">
    <property type="entry name" value="Peptidase S8/S53 domain"/>
    <property type="match status" value="2"/>
</dbReference>
<feature type="active site" description="Charge relay system" evidence="8 9">
    <location>
        <position position="509"/>
    </location>
</feature>
<dbReference type="Pfam" id="PF00404">
    <property type="entry name" value="Dockerin_1"/>
    <property type="match status" value="1"/>
</dbReference>
<dbReference type="InterPro" id="IPR003137">
    <property type="entry name" value="PA_domain"/>
</dbReference>
<protein>
    <recommendedName>
        <fullName evidence="11">Dockerin domain-containing protein</fullName>
    </recommendedName>
</protein>
<comment type="caution">
    <text evidence="12">The sequence shown here is derived from an EMBL/GenBank/DDBJ whole genome shotgun (WGS) entry which is preliminary data.</text>
</comment>
<feature type="non-terminal residue" evidence="12">
    <location>
        <position position="1"/>
    </location>
</feature>
<reference evidence="12" key="1">
    <citation type="journal article" date="2020" name="mSystems">
        <title>Genome- and Community-Level Interaction Insights into Carbon Utilization and Element Cycling Functions of Hydrothermarchaeota in Hydrothermal Sediment.</title>
        <authorList>
            <person name="Zhou Z."/>
            <person name="Liu Y."/>
            <person name="Xu W."/>
            <person name="Pan J."/>
            <person name="Luo Z.H."/>
            <person name="Li M."/>
        </authorList>
    </citation>
    <scope>NUCLEOTIDE SEQUENCE [LARGE SCALE GENOMIC DNA]</scope>
    <source>
        <strain evidence="12">HyVt-219</strain>
    </source>
</reference>
<dbReference type="CDD" id="cd07474">
    <property type="entry name" value="Peptidases_S8_subtilisin_Vpr-like"/>
    <property type="match status" value="1"/>
</dbReference>
<feature type="domain" description="Dockerin" evidence="11">
    <location>
        <begin position="951"/>
        <end position="1014"/>
    </location>
</feature>
<organism evidence="12">
    <name type="scientific">Aerophobetes bacterium</name>
    <dbReference type="NCBI Taxonomy" id="2030807"/>
    <lineage>
        <taxon>Bacteria</taxon>
        <taxon>Candidatus Aerophobota</taxon>
    </lineage>
</organism>
<evidence type="ECO:0000256" key="10">
    <source>
        <dbReference type="RuleBase" id="RU003355"/>
    </source>
</evidence>
<dbReference type="GO" id="GO:0004553">
    <property type="term" value="F:hydrolase activity, hydrolyzing O-glycosyl compounds"/>
    <property type="evidence" value="ECO:0007669"/>
    <property type="project" value="InterPro"/>
</dbReference>
<dbReference type="PROSITE" id="PS00138">
    <property type="entry name" value="SUBTILASE_SER"/>
    <property type="match status" value="1"/>
</dbReference>
<keyword evidence="3" id="KW-0964">Secreted</keyword>
<dbReference type="InterPro" id="IPR008965">
    <property type="entry name" value="CBM2/CBM3_carb-bd_dom_sf"/>
</dbReference>
<dbReference type="InterPro" id="IPR000209">
    <property type="entry name" value="Peptidase_S8/S53_dom"/>
</dbReference>
<dbReference type="PROSITE" id="PS00136">
    <property type="entry name" value="SUBTILASE_ASP"/>
    <property type="match status" value="1"/>
</dbReference>
<dbReference type="InterPro" id="IPR046450">
    <property type="entry name" value="PA_dom_sf"/>
</dbReference>
<dbReference type="Pfam" id="PF02225">
    <property type="entry name" value="PA"/>
    <property type="match status" value="1"/>
</dbReference>
<dbReference type="PANTHER" id="PTHR43806">
    <property type="entry name" value="PEPTIDASE S8"/>
    <property type="match status" value="1"/>
</dbReference>
<dbReference type="SUPFAM" id="SSF52025">
    <property type="entry name" value="PA domain"/>
    <property type="match status" value="1"/>
</dbReference>
<dbReference type="InterPro" id="IPR050131">
    <property type="entry name" value="Peptidase_S8_subtilisin-like"/>
</dbReference>
<evidence type="ECO:0000256" key="1">
    <source>
        <dbReference type="ARBA" id="ARBA00011073"/>
    </source>
</evidence>
<keyword evidence="6 9" id="KW-0378">Hydrolase</keyword>
<dbReference type="PROSITE" id="PS00018">
    <property type="entry name" value="EF_HAND_1"/>
    <property type="match status" value="2"/>
</dbReference>